<reference evidence="8" key="1">
    <citation type="submission" date="2020-10" db="EMBL/GenBank/DDBJ databases">
        <title>Connecting structure to function with the recovery of over 1000 high-quality activated sludge metagenome-assembled genomes encoding full-length rRNA genes using long-read sequencing.</title>
        <authorList>
            <person name="Singleton C.M."/>
            <person name="Petriglieri F."/>
            <person name="Kristensen J.M."/>
            <person name="Kirkegaard R.H."/>
            <person name="Michaelsen T.Y."/>
            <person name="Andersen M.H."/>
            <person name="Karst S.M."/>
            <person name="Dueholm M.S."/>
            <person name="Nielsen P.H."/>
            <person name="Albertsen M."/>
        </authorList>
    </citation>
    <scope>NUCLEOTIDE SEQUENCE</scope>
    <source>
        <strain evidence="8">EsbW_18-Q3-R4-48_MAXAC.044</strain>
    </source>
</reference>
<dbReference type="InterPro" id="IPR008816">
    <property type="entry name" value="Gly_zipper_2TM_dom"/>
</dbReference>
<evidence type="ECO:0000259" key="7">
    <source>
        <dbReference type="Pfam" id="PF05433"/>
    </source>
</evidence>
<feature type="signal peptide" evidence="6">
    <location>
        <begin position="1"/>
        <end position="25"/>
    </location>
</feature>
<organism evidence="8 9">
    <name type="scientific">Candidatus Propionivibrio dominans</name>
    <dbReference type="NCBI Taxonomy" id="2954373"/>
    <lineage>
        <taxon>Bacteria</taxon>
        <taxon>Pseudomonadati</taxon>
        <taxon>Pseudomonadota</taxon>
        <taxon>Betaproteobacteria</taxon>
        <taxon>Rhodocyclales</taxon>
        <taxon>Rhodocyclaceae</taxon>
        <taxon>Propionivibrio</taxon>
    </lineage>
</organism>
<evidence type="ECO:0000313" key="9">
    <source>
        <dbReference type="Proteomes" id="UP000886602"/>
    </source>
</evidence>
<feature type="domain" description="Glycine zipper 2TM" evidence="7">
    <location>
        <begin position="69"/>
        <end position="109"/>
    </location>
</feature>
<protein>
    <submittedName>
        <fullName evidence="8">Glycine zipper 2TM domain-containing protein</fullName>
    </submittedName>
</protein>
<feature type="chain" id="PRO_5038975933" evidence="6">
    <location>
        <begin position="26"/>
        <end position="158"/>
    </location>
</feature>
<evidence type="ECO:0000256" key="6">
    <source>
        <dbReference type="SAM" id="SignalP"/>
    </source>
</evidence>
<dbReference type="PANTHER" id="PTHR35603">
    <property type="match status" value="1"/>
</dbReference>
<dbReference type="Proteomes" id="UP000886602">
    <property type="component" value="Unassembled WGS sequence"/>
</dbReference>
<dbReference type="GO" id="GO:0009279">
    <property type="term" value="C:cell outer membrane"/>
    <property type="evidence" value="ECO:0007669"/>
    <property type="project" value="UniProtKB-SubCell"/>
</dbReference>
<dbReference type="InterPro" id="IPR051407">
    <property type="entry name" value="Bact_OM_lipoprot/Surf_antigen"/>
</dbReference>
<evidence type="ECO:0000256" key="5">
    <source>
        <dbReference type="ARBA" id="ARBA00023288"/>
    </source>
</evidence>
<dbReference type="PANTHER" id="PTHR35603:SF1">
    <property type="entry name" value="OUTER MEMBRANE LIPOPROTEIN SLYB"/>
    <property type="match status" value="1"/>
</dbReference>
<dbReference type="AlphaFoldDB" id="A0A9D7FI11"/>
<gene>
    <name evidence="8" type="ORF">IPJ48_03885</name>
</gene>
<comment type="subcellular location">
    <subcellularLocation>
        <location evidence="1">Cell outer membrane</location>
        <topology evidence="1">Lipid-anchor</topology>
    </subcellularLocation>
</comment>
<keyword evidence="3" id="KW-0472">Membrane</keyword>
<evidence type="ECO:0000313" key="8">
    <source>
        <dbReference type="EMBL" id="MBK7422291.1"/>
    </source>
</evidence>
<dbReference type="EMBL" id="JADJNC010000005">
    <property type="protein sequence ID" value="MBK7422291.1"/>
    <property type="molecule type" value="Genomic_DNA"/>
</dbReference>
<proteinExistence type="predicted"/>
<evidence type="ECO:0000256" key="2">
    <source>
        <dbReference type="ARBA" id="ARBA00022729"/>
    </source>
</evidence>
<keyword evidence="4" id="KW-0564">Palmitate</keyword>
<keyword evidence="5" id="KW-0449">Lipoprotein</keyword>
<keyword evidence="2 6" id="KW-0732">Signal</keyword>
<evidence type="ECO:0000256" key="1">
    <source>
        <dbReference type="ARBA" id="ARBA00004459"/>
    </source>
</evidence>
<dbReference type="Pfam" id="PF05433">
    <property type="entry name" value="Rick_17kDa_Anti"/>
    <property type="match status" value="1"/>
</dbReference>
<evidence type="ECO:0000256" key="3">
    <source>
        <dbReference type="ARBA" id="ARBA00023136"/>
    </source>
</evidence>
<accession>A0A9D7FI11</accession>
<evidence type="ECO:0000256" key="4">
    <source>
        <dbReference type="ARBA" id="ARBA00023139"/>
    </source>
</evidence>
<sequence>MKTINKFGSVLAMIAALTLTGCVSTNTMPYPSNPGVAGSGNVYSGYGVVYSIEPVQQQNSGDAGSHIGLGTLAGAVIGGVVGSQVGAGRGTTVATVVGAAGGAYVGHELENRQQQTSEADRITVRMNDGSYQSLMESTRTGFRVGDQVRIDNGVMQRY</sequence>
<comment type="caution">
    <text evidence="8">The sequence shown here is derived from an EMBL/GenBank/DDBJ whole genome shotgun (WGS) entry which is preliminary data.</text>
</comment>
<name>A0A9D7FI11_9RHOO</name>
<dbReference type="PROSITE" id="PS51257">
    <property type="entry name" value="PROKAR_LIPOPROTEIN"/>
    <property type="match status" value="1"/>
</dbReference>